<evidence type="ECO:0000313" key="4">
    <source>
        <dbReference type="Proteomes" id="UP001187315"/>
    </source>
</evidence>
<dbReference type="InterPro" id="IPR000008">
    <property type="entry name" value="C2_dom"/>
</dbReference>
<dbReference type="GO" id="GO:0016081">
    <property type="term" value="P:synaptic vesicle docking"/>
    <property type="evidence" value="ECO:0007669"/>
    <property type="project" value="TreeGrafter"/>
</dbReference>
<feature type="compositionally biased region" description="Basic and acidic residues" evidence="1">
    <location>
        <begin position="1034"/>
        <end position="1052"/>
    </location>
</feature>
<evidence type="ECO:0000256" key="1">
    <source>
        <dbReference type="SAM" id="MobiDB-lite"/>
    </source>
</evidence>
<feature type="compositionally biased region" description="Low complexity" evidence="1">
    <location>
        <begin position="1086"/>
        <end position="1098"/>
    </location>
</feature>
<feature type="region of interest" description="Disordered" evidence="1">
    <location>
        <begin position="651"/>
        <end position="708"/>
    </location>
</feature>
<reference evidence="3" key="1">
    <citation type="submission" date="2023-08" db="EMBL/GenBank/DDBJ databases">
        <title>Pelteobagrus vachellii genome.</title>
        <authorList>
            <person name="Liu H."/>
        </authorList>
    </citation>
    <scope>NUCLEOTIDE SEQUENCE</scope>
    <source>
        <strain evidence="3">PRFRI_2022a</strain>
        <tissue evidence="3">Muscle</tissue>
    </source>
</reference>
<evidence type="ECO:0000259" key="2">
    <source>
        <dbReference type="PROSITE" id="PS50004"/>
    </source>
</evidence>
<sequence>MSLLCVRVKKAKLHGPLDKFNAYVTLKVQNVKSTTITVRGHQPCWEQDFMFEINRLDLGLIVEVWNKGLIWDTMLGTAWIPLKSIRHSEEEGPGDWTFLHSEVLMKADEIYGTKNPTPHRVLLDARFELPFEIPEDEARYWSNKLDSINTIGMHDEFLLQDDGVRRPLPSAASQCCSYIGWPSSQTLDDLDSAMDDRDSDYRSETSNSLPPRYHTTAQSNSSVHQYPVGPRFPQHPDSCTDSVHSFELDYRDHHPSRTLSERGRVRIIPVDSGMGVEDWEHKYKIWHKGSLNDFLDKDECDLDAEVIHHFTRSNQDSTISQQPLKTKVKSSLNPAYPEGYDTIDRRRRKKVRDPSGLVNTRMEFIGKDLFGPDLALLRQKRGELVLRQVAEMEEEEEKMMPCLRPYKNGLFFKTRMQAKNKLENTTHDYMAFQDEEETRLRLGIDPNYEGSDEIQVSEEELEEFCSEISQHYKRCKKDSSFDGYIDRFQGYCDRKTPKGKIGGWTDEVMLSPVEEPSDEYVDPIDELQCLVETVSEYLAEKEEEINKYGSLPETSKSRPSSQGSARTESFGDDQGVTLKDLKEDKAIEVKEGNSSEQGLGKKNAMNSFFSSFTDKIAPSSKQARSNSVQCTETSDYATGSSGLSKLLSFMTKSPSPAPVAVVSPTQETPSDKWKSLMPTRPSDAKPQEIIQKTPSKSYPQKQNGSDVTNQNVNECQQSIASGSEFIKVQPQNCSSKGGANGTNKHFLEVSSNELNTNRMLSVEQSNNMQDFRHNEDQTTAFMEKHTKTDSSKNISQKSTSDLGFFSPLKKSISSLISPVPSMPPQQHTQTVFPVFRTENEVREAKSLLPGNKMEVHFHDSNTVPSKQPPKAERVIFSSDETSELKSSVKNIAKPAQTASCKINSAANVSLNPSKVRSPAPNPAERRPVVTSETSWFSSLFKTAPHENVQAASLQGQRLVDQNSVNQSSRPPTGSSQLSEHHPPTQQASPQQGTILSSLFKLASSDSLSNNPANSTPHQNVPSSAQPSHQPSGEHFQEHPSRISKDLPNKQKTIEGSSRYSDNVSQTASDHGGFFSGLFKASSENLSATQSASSQQQSSLESKFTKQNPPQAEDDTQSGIMSGIFNKFRASDKVAQSKSAPLDQKQQLQSAQNEDSSQNVQAYKPQTQLQAVARDQKSPDSEWQSVRCMNQRECVATSTSLISNIIKEHPNVSPLWDDTEMGKKTNETAVFDSQPSSYVYNDTFGNNLSFYSDDNNLDLRTSARYEGSQQKNAAYISNSTGHLPNSASLNHVKIRSDNLPSTPLRLTGQMQIPHPYLRQSDPSLYVFQEQHAHDNKLFYGIDPNCEHYWSQNSLLTRQLTNQPTRSDPLEYSHAPNLEPLSEMSQSLITNVDKNQQYYSTHECMAFNNSQENSLKQQEYHRRTANNLNVQKMWNSHNNLGRLNNSCIEEGGALNLSKKGNGKYGSWQSFSEESCCSLNSVAYLEGYYEEYPANLSYSADTENIYTGTYRQSASNECSPGLIDCSNDWNYTSATAADIEDDAFLEDTEWYQQWLLLLEQGMWWPADDGDCGYFVYTDHEYIYALLTDGSGQYVYVCTPEDETWDNRQMFDNCPSALLNDEMVMMCGFKIPLYNEDELFWFPGQDQNEAKLLNGPLDLSDAFWTGNEIMNMNLERFSKMFESSIPAERHQAMDFSLYRLNKVKADTKQQTMNGSADQDHFLEVLDLRVNGTNCKLNNRQNKELLSQKVSISISPSQTTHSLGVYNCYQPRQRRLSSSGIQVKDINDTSEEEWRKRVQPGLQPKKISSLFFSLVGKSQESESHGNTIGSKPFTTAIHATHPRVLQENSDKNSVPETKRDKEIKCIPFTDLQNIKSKPIKNDGSSAIPKESTNQQTIKTRSSRILPTIPSSVSAQGATPKAKLARQATVSQQSSIPEVSTNSIKVPSKSVSFVVTQGGDKPPEQNQGGFLSFFQNTMGIEKPNQESVKCSQHVTNKTGKNKYDLDGVKDSITDKDTGMSKLLGSVGELFNIENTTSHLQSDESFLQKSSSHHHFGLKNDAEETGYFYRKTSESEGIQKSQRQSRFNLDCKTDMTQTSPREQMLNCASQTFTSNDKDGPISESSHIMPPTSCNKSEPSTKSTSTLFGFSFAISGHTNNEGQTAGGGLLSMFSNSSPQLMTPPKEAASQCEVGGESAKNTTGNRILSLFGSSNTEKAALLKQTTENVPKNGTPSKRLLSMFNASSTQQTSTLHSGSSSQDASLKEAPGKNHVFIGPDPHQNSSPTMSTSQTSSHGIVHQDPPITTSQETGSFFGGILGGLSTYKDKPVKSLFSRLGGLSSPQPLYTPQSTNVPKADPEIPEKVSAKQLIGIDVIECVQNPQLAVCNVQEEIPQKESPGKGLLSFFGVHSPQQNTSQPTPVLRGILSGSSGNKETAKGLHSEFGNTSNEQNAKIRFQINAQSDLFPGASSMENEQSTKSLVKCMSPVSSALNLHQADYIHSTLPEDKLPNFTTPVQPSSVLLTDGGGTDTGPDEGLLSAGSEVHFQSNAAPPKQTCNSTETASAVPHETTQVGDTISVCMESTISLSTPPSGSRPEVTSQNAASGLLSMFSGSGTQNTAPQAGSVLDGIIPGTTGPKEIPGKSLFSMFSGPSSKSKSSSDAENHGASATKEPPGKGLFSMFSGTKPQEHSPPTSLLGGIFPGGITAKDVSGKGLLSMFAGPSPTTTPSKTETTFKAPESGAHFNTSLFFSQGTTLKELFSEEKNTELHKSSFIGAGHSGATNKIVNTVSADGSKKTEDNEPMTLQPQSASVMEGQMFCFDDAKEESIQIKSTVDSKDIMESTAFSGELLGRTCSLPEQNENQNLTQNEIQPQPKQEGMTTTELIIAEKESQQNLPDVEKSVFEASTDVFSGFMSKMFSGASGPSKTSSGLLSSAPSSFIKSTYSRESQSQQTASLFGFSSNLPTNTLKSDFLGMFKSLEVDKPAETSQSTIRTEFPVQDQREPNDIIASSGDIKFKENPIGEKSNLAHQTQHRVIKTDDTIQVTNATPVKMNQPGDTSLTRLIDDDVIESDIVMGKPIVTVGEPEDTLKDTSRAAQQPTILEQPRSIFGLAGLSPPKRSFISESEDARKSFGSLFSSVASKGLSTMPQADGGGLLSGFKSFSTNFFSEETPILSNNEPTSMFGSKISLWQKETPVPKKKQTPDVITAQPTSLGCPKSLLDSNEMEENFNKIDNEIIHGTVLYLDISEFEDQNKSTGSKDISKLQISESTLELDCLPQKGQESQNQLPSCAAVSSGLQQEYKELLIGKSPAGSSRFGSSGNLSQASSPLSEMGQENVTGSELKESYHSFHNTGYRPPAIGHYPANRHTSWAEDEGLKSAQQKERDESSILNKDNVPQMQKRTEISQKSFQDDGSALSVSASRVRWIKAFNKVRLQLQEV</sequence>
<dbReference type="GO" id="GO:0098831">
    <property type="term" value="C:presynaptic active zone cytoplasmic component"/>
    <property type="evidence" value="ECO:0007669"/>
    <property type="project" value="TreeGrafter"/>
</dbReference>
<dbReference type="FunFam" id="2.60.40.150:FF:000031">
    <property type="entry name" value="Protein unc-13 homolog B"/>
    <property type="match status" value="1"/>
</dbReference>
<feature type="region of interest" description="Disordered" evidence="1">
    <location>
        <begin position="2155"/>
        <end position="2197"/>
    </location>
</feature>
<gene>
    <name evidence="3" type="ORF">Q7C36_020342</name>
</gene>
<dbReference type="GO" id="GO:0016082">
    <property type="term" value="P:synaptic vesicle priming"/>
    <property type="evidence" value="ECO:0007669"/>
    <property type="project" value="TreeGrafter"/>
</dbReference>
<feature type="compositionally biased region" description="Polar residues" evidence="1">
    <location>
        <begin position="1885"/>
        <end position="1894"/>
    </location>
</feature>
<dbReference type="GO" id="GO:0043195">
    <property type="term" value="C:terminal bouton"/>
    <property type="evidence" value="ECO:0007669"/>
    <property type="project" value="TreeGrafter"/>
</dbReference>
<organism evidence="3 4">
    <name type="scientific">Tachysurus vachellii</name>
    <name type="common">Darkbarbel catfish</name>
    <name type="synonym">Pelteobagrus vachellii</name>
    <dbReference type="NCBI Taxonomy" id="175792"/>
    <lineage>
        <taxon>Eukaryota</taxon>
        <taxon>Metazoa</taxon>
        <taxon>Chordata</taxon>
        <taxon>Craniata</taxon>
        <taxon>Vertebrata</taxon>
        <taxon>Euteleostomi</taxon>
        <taxon>Actinopterygii</taxon>
        <taxon>Neopterygii</taxon>
        <taxon>Teleostei</taxon>
        <taxon>Ostariophysi</taxon>
        <taxon>Siluriformes</taxon>
        <taxon>Bagridae</taxon>
        <taxon>Tachysurus</taxon>
    </lineage>
</organism>
<feature type="region of interest" description="Disordered" evidence="1">
    <location>
        <begin position="1004"/>
        <end position="1065"/>
    </location>
</feature>
<feature type="compositionally biased region" description="Polar residues" evidence="1">
    <location>
        <begin position="204"/>
        <end position="224"/>
    </location>
</feature>
<feature type="region of interest" description="Disordered" evidence="1">
    <location>
        <begin position="1085"/>
        <end position="1117"/>
    </location>
</feature>
<feature type="compositionally biased region" description="Polar residues" evidence="1">
    <location>
        <begin position="1133"/>
        <end position="1159"/>
    </location>
</feature>
<feature type="region of interest" description="Disordered" evidence="1">
    <location>
        <begin position="2539"/>
        <end position="2565"/>
    </location>
</feature>
<dbReference type="GO" id="GO:0061789">
    <property type="term" value="P:dense core granule priming"/>
    <property type="evidence" value="ECO:0007669"/>
    <property type="project" value="TreeGrafter"/>
</dbReference>
<dbReference type="GO" id="GO:0030672">
    <property type="term" value="C:synaptic vesicle membrane"/>
    <property type="evidence" value="ECO:0007669"/>
    <property type="project" value="TreeGrafter"/>
</dbReference>
<feature type="compositionally biased region" description="Basic and acidic residues" evidence="1">
    <location>
        <begin position="194"/>
        <end position="203"/>
    </location>
</feature>
<feature type="compositionally biased region" description="Low complexity" evidence="1">
    <location>
        <begin position="2634"/>
        <end position="2648"/>
    </location>
</feature>
<feature type="compositionally biased region" description="Polar residues" evidence="1">
    <location>
        <begin position="2235"/>
        <end position="2254"/>
    </location>
</feature>
<dbReference type="InterPro" id="IPR027080">
    <property type="entry name" value="Unc-13"/>
</dbReference>
<dbReference type="GO" id="GO:0005516">
    <property type="term" value="F:calmodulin binding"/>
    <property type="evidence" value="ECO:0007669"/>
    <property type="project" value="TreeGrafter"/>
</dbReference>
<dbReference type="GO" id="GO:0042734">
    <property type="term" value="C:presynaptic membrane"/>
    <property type="evidence" value="ECO:0007669"/>
    <property type="project" value="TreeGrafter"/>
</dbReference>
<feature type="compositionally biased region" description="Polar residues" evidence="1">
    <location>
        <begin position="2602"/>
        <end position="2613"/>
    </location>
</feature>
<feature type="compositionally biased region" description="Polar residues" evidence="1">
    <location>
        <begin position="3379"/>
        <end position="3390"/>
    </location>
</feature>
<dbReference type="Pfam" id="PF00168">
    <property type="entry name" value="C2"/>
    <property type="match status" value="1"/>
</dbReference>
<dbReference type="PANTHER" id="PTHR10480">
    <property type="entry name" value="PROTEIN UNC-13 HOMOLOG"/>
    <property type="match status" value="1"/>
</dbReference>
<feature type="region of interest" description="Disordered" evidence="1">
    <location>
        <begin position="545"/>
        <end position="602"/>
    </location>
</feature>
<dbReference type="PANTHER" id="PTHR10480:SF8">
    <property type="entry name" value="PROTEIN UNC-13 HOMOLOG B"/>
    <property type="match status" value="1"/>
</dbReference>
<feature type="compositionally biased region" description="Low complexity" evidence="1">
    <location>
        <begin position="2275"/>
        <end position="2286"/>
    </location>
</feature>
<accession>A0AA88RZH1</accession>
<dbReference type="GO" id="GO:0019992">
    <property type="term" value="F:diacylglycerol binding"/>
    <property type="evidence" value="ECO:0007669"/>
    <property type="project" value="InterPro"/>
</dbReference>
<feature type="domain" description="C2" evidence="2">
    <location>
        <begin position="1"/>
        <end position="97"/>
    </location>
</feature>
<feature type="region of interest" description="Disordered" evidence="1">
    <location>
        <begin position="3302"/>
        <end position="3329"/>
    </location>
</feature>
<dbReference type="GO" id="GO:0099525">
    <property type="term" value="P:presynaptic dense core vesicle exocytosis"/>
    <property type="evidence" value="ECO:0007669"/>
    <property type="project" value="TreeGrafter"/>
</dbReference>
<feature type="region of interest" description="Disordered" evidence="1">
    <location>
        <begin position="1131"/>
        <end position="1159"/>
    </location>
</feature>
<dbReference type="InterPro" id="IPR035892">
    <property type="entry name" value="C2_domain_sf"/>
</dbReference>
<feature type="region of interest" description="Disordered" evidence="1">
    <location>
        <begin position="2600"/>
        <end position="2688"/>
    </location>
</feature>
<dbReference type="Gene3D" id="2.60.40.150">
    <property type="entry name" value="C2 domain"/>
    <property type="match status" value="1"/>
</dbReference>
<feature type="region of interest" description="Disordered" evidence="1">
    <location>
        <begin position="3364"/>
        <end position="3403"/>
    </location>
</feature>
<dbReference type="Proteomes" id="UP001187315">
    <property type="component" value="Unassembled WGS sequence"/>
</dbReference>
<feature type="region of interest" description="Disordered" evidence="1">
    <location>
        <begin position="1870"/>
        <end position="1894"/>
    </location>
</feature>
<dbReference type="GO" id="GO:0031594">
    <property type="term" value="C:neuromuscular junction"/>
    <property type="evidence" value="ECO:0007669"/>
    <property type="project" value="TreeGrafter"/>
</dbReference>
<name>A0AA88RZH1_TACVA</name>
<feature type="compositionally biased region" description="Polar residues" evidence="1">
    <location>
        <begin position="2673"/>
        <end position="2685"/>
    </location>
</feature>
<feature type="compositionally biased region" description="Basic and acidic residues" evidence="1">
    <location>
        <begin position="579"/>
        <end position="593"/>
    </location>
</feature>
<dbReference type="CDD" id="cd08394">
    <property type="entry name" value="C2A_Munc13"/>
    <property type="match status" value="1"/>
</dbReference>
<feature type="compositionally biased region" description="Polar residues" evidence="1">
    <location>
        <begin position="1004"/>
        <end position="1030"/>
    </location>
</feature>
<evidence type="ECO:0000313" key="3">
    <source>
        <dbReference type="EMBL" id="KAK2823742.1"/>
    </source>
</evidence>
<dbReference type="EMBL" id="JAVHJS010000021">
    <property type="protein sequence ID" value="KAK2823742.1"/>
    <property type="molecule type" value="Genomic_DNA"/>
</dbReference>
<proteinExistence type="predicted"/>
<feature type="region of interest" description="Disordered" evidence="1">
    <location>
        <begin position="910"/>
        <end position="930"/>
    </location>
</feature>
<feature type="region of interest" description="Disordered" evidence="1">
    <location>
        <begin position="960"/>
        <end position="991"/>
    </location>
</feature>
<protein>
    <recommendedName>
        <fullName evidence="2">C2 domain-containing protein</fullName>
    </recommendedName>
</protein>
<comment type="caution">
    <text evidence="3">The sequence shown here is derived from an EMBL/GenBank/DDBJ whole genome shotgun (WGS) entry which is preliminary data.</text>
</comment>
<feature type="region of interest" description="Disordered" evidence="1">
    <location>
        <begin position="2235"/>
        <end position="2303"/>
    </location>
</feature>
<feature type="region of interest" description="Disordered" evidence="1">
    <location>
        <begin position="2108"/>
        <end position="2132"/>
    </location>
</feature>
<feature type="compositionally biased region" description="Basic and acidic residues" evidence="1">
    <location>
        <begin position="3365"/>
        <end position="3378"/>
    </location>
</feature>
<feature type="compositionally biased region" description="Polar residues" evidence="1">
    <location>
        <begin position="1053"/>
        <end position="1065"/>
    </location>
</feature>
<feature type="region of interest" description="Disordered" evidence="1">
    <location>
        <begin position="189"/>
        <end position="226"/>
    </location>
</feature>
<feature type="compositionally biased region" description="Polar residues" evidence="1">
    <location>
        <begin position="552"/>
        <end position="567"/>
    </location>
</feature>
<feature type="compositionally biased region" description="Polar residues" evidence="1">
    <location>
        <begin position="1099"/>
        <end position="1109"/>
    </location>
</feature>
<dbReference type="SUPFAM" id="SSF49562">
    <property type="entry name" value="C2 domain (Calcium/lipid-binding domain, CaLB)"/>
    <property type="match status" value="1"/>
</dbReference>
<dbReference type="PROSITE" id="PS50004">
    <property type="entry name" value="C2"/>
    <property type="match status" value="1"/>
</dbReference>
<dbReference type="GO" id="GO:0017075">
    <property type="term" value="F:syntaxin-1 binding"/>
    <property type="evidence" value="ECO:0007669"/>
    <property type="project" value="TreeGrafter"/>
</dbReference>
<keyword evidence="4" id="KW-1185">Reference proteome</keyword>
<dbReference type="SMART" id="SM00239">
    <property type="entry name" value="C2"/>
    <property type="match status" value="1"/>
</dbReference>
<feature type="compositionally biased region" description="Polar residues" evidence="1">
    <location>
        <begin position="690"/>
        <end position="708"/>
    </location>
</feature>
<dbReference type="GO" id="GO:0035249">
    <property type="term" value="P:synaptic transmission, glutamatergic"/>
    <property type="evidence" value="ECO:0007669"/>
    <property type="project" value="TreeGrafter"/>
</dbReference>